<evidence type="ECO:0000256" key="1">
    <source>
        <dbReference type="ARBA" id="ARBA00001968"/>
    </source>
</evidence>
<dbReference type="InterPro" id="IPR047959">
    <property type="entry name" value="Transpos_IS5"/>
</dbReference>
<dbReference type="Proteomes" id="UP000282574">
    <property type="component" value="Unassembled WGS sequence"/>
</dbReference>
<name>A0AB37UT55_9CYAN</name>
<dbReference type="PANTHER" id="PTHR23080">
    <property type="entry name" value="THAP DOMAIN PROTEIN"/>
    <property type="match status" value="1"/>
</dbReference>
<evidence type="ECO:0000313" key="9">
    <source>
        <dbReference type="EMBL" id="RUT14665.1"/>
    </source>
</evidence>
<dbReference type="NCBIfam" id="NF033581">
    <property type="entry name" value="transpos_IS5_4"/>
    <property type="match status" value="1"/>
</dbReference>
<dbReference type="Pfam" id="PF13359">
    <property type="entry name" value="DDE_Tnp_4"/>
    <property type="match status" value="1"/>
</dbReference>
<evidence type="ECO:0000256" key="3">
    <source>
        <dbReference type="ARBA" id="ARBA00022578"/>
    </source>
</evidence>
<evidence type="ECO:0000256" key="6">
    <source>
        <dbReference type="ARBA" id="ARBA00023172"/>
    </source>
</evidence>
<feature type="domain" description="Transposase Helix-turn-helix" evidence="8">
    <location>
        <begin position="48"/>
        <end position="93"/>
    </location>
</feature>
<evidence type="ECO:0008006" key="11">
    <source>
        <dbReference type="Google" id="ProtNLM"/>
    </source>
</evidence>
<sequence length="280" mass="32992">MMNSTIAQTLTDEQFKRRFGVQRETFKQMVKALQPEWRTTPKPGAKPKLALDERILVALEYWREYRPYFHIGTSWGISESTVCRIVQWVEDTLMRTRRFRLPGKRQLVRGFATPSVVIVDVTETRIERPKRRQRAFYSGKQKCHTLKSQLVIDAQTQQVICTFFGKGRQHDFKLFKASGIHFHPLTESLQDKGYQGLQKLHIHSRLPKKKPRGGYLTVEDKAYNRQLARERVGIEHVNRRLKVFRILSGRYRNRRKRFGLRCNLIATLYNFEQAQAVTVS</sequence>
<comment type="caution">
    <text evidence="9">The sequence shown here is derived from an EMBL/GenBank/DDBJ whole genome shotgun (WGS) entry which is preliminary data.</text>
</comment>
<organism evidence="9 10">
    <name type="scientific">Chroococcidiopsis cubana SAG 39.79</name>
    <dbReference type="NCBI Taxonomy" id="388085"/>
    <lineage>
        <taxon>Bacteria</taxon>
        <taxon>Bacillati</taxon>
        <taxon>Cyanobacteriota</taxon>
        <taxon>Cyanophyceae</taxon>
        <taxon>Chroococcidiopsidales</taxon>
        <taxon>Chroococcidiopsidaceae</taxon>
        <taxon>Chroococcidiopsis</taxon>
    </lineage>
</organism>
<evidence type="ECO:0000256" key="2">
    <source>
        <dbReference type="ARBA" id="ARBA00010075"/>
    </source>
</evidence>
<accession>A0AB37UT55</accession>
<feature type="domain" description="DDE Tnp4" evidence="7">
    <location>
        <begin position="119"/>
        <end position="259"/>
    </location>
</feature>
<keyword evidence="10" id="KW-1185">Reference proteome</keyword>
<comment type="similarity">
    <text evidence="2">Belongs to the transposase 11 family.</text>
</comment>
<keyword evidence="4" id="KW-0479">Metal-binding</keyword>
<proteinExistence type="inferred from homology"/>
<keyword evidence="3" id="KW-0815">Transposition</keyword>
<gene>
    <name evidence="9" type="ORF">DSM107010_02110</name>
</gene>
<comment type="cofactor">
    <cofactor evidence="1">
        <name>a divalent metal cation</name>
        <dbReference type="ChEBI" id="CHEBI:60240"/>
    </cofactor>
</comment>
<evidence type="ECO:0000259" key="8">
    <source>
        <dbReference type="Pfam" id="PF13613"/>
    </source>
</evidence>
<dbReference type="AlphaFoldDB" id="A0AB37UT55"/>
<keyword evidence="5" id="KW-0238">DNA-binding</keyword>
<keyword evidence="6" id="KW-0233">DNA recombination</keyword>
<dbReference type="GO" id="GO:0006310">
    <property type="term" value="P:DNA recombination"/>
    <property type="evidence" value="ECO:0007669"/>
    <property type="project" value="UniProtKB-KW"/>
</dbReference>
<dbReference type="Pfam" id="PF13613">
    <property type="entry name" value="HTH_Tnp_4"/>
    <property type="match status" value="1"/>
</dbReference>
<dbReference type="GO" id="GO:0046872">
    <property type="term" value="F:metal ion binding"/>
    <property type="evidence" value="ECO:0007669"/>
    <property type="project" value="UniProtKB-KW"/>
</dbReference>
<evidence type="ECO:0000313" key="10">
    <source>
        <dbReference type="Proteomes" id="UP000282574"/>
    </source>
</evidence>
<evidence type="ECO:0000256" key="4">
    <source>
        <dbReference type="ARBA" id="ARBA00022723"/>
    </source>
</evidence>
<dbReference type="InterPro" id="IPR027805">
    <property type="entry name" value="Transposase_HTH_dom"/>
</dbReference>
<reference evidence="9 10" key="1">
    <citation type="journal article" date="2019" name="Genome Biol. Evol.">
        <title>Day and night: Metabolic profiles and evolutionary relationships of six axenic non-marine cyanobacteria.</title>
        <authorList>
            <person name="Will S.E."/>
            <person name="Henke P."/>
            <person name="Boedeker C."/>
            <person name="Huang S."/>
            <person name="Brinkmann H."/>
            <person name="Rohde M."/>
            <person name="Jarek M."/>
            <person name="Friedl T."/>
            <person name="Seufert S."/>
            <person name="Schumacher M."/>
            <person name="Overmann J."/>
            <person name="Neumann-Schaal M."/>
            <person name="Petersen J."/>
        </authorList>
    </citation>
    <scope>NUCLEOTIDE SEQUENCE [LARGE SCALE GENOMIC DNA]</scope>
    <source>
        <strain evidence="9 10">SAG 39.79</strain>
    </source>
</reference>
<protein>
    <recommendedName>
        <fullName evidence="11">IS5 family transposase</fullName>
    </recommendedName>
</protein>
<dbReference type="GO" id="GO:0032196">
    <property type="term" value="P:transposition"/>
    <property type="evidence" value="ECO:0007669"/>
    <property type="project" value="UniProtKB-KW"/>
</dbReference>
<dbReference type="GO" id="GO:0003677">
    <property type="term" value="F:DNA binding"/>
    <property type="evidence" value="ECO:0007669"/>
    <property type="project" value="UniProtKB-KW"/>
</dbReference>
<dbReference type="InterPro" id="IPR027806">
    <property type="entry name" value="HARBI1_dom"/>
</dbReference>
<dbReference type="EMBL" id="RSCK01000001">
    <property type="protein sequence ID" value="RUT14665.1"/>
    <property type="molecule type" value="Genomic_DNA"/>
</dbReference>
<evidence type="ECO:0000256" key="5">
    <source>
        <dbReference type="ARBA" id="ARBA00023125"/>
    </source>
</evidence>
<evidence type="ECO:0000259" key="7">
    <source>
        <dbReference type="Pfam" id="PF13359"/>
    </source>
</evidence>